<dbReference type="EMBL" id="SLXQ01000003">
    <property type="protein sequence ID" value="TCP54113.1"/>
    <property type="molecule type" value="Genomic_DNA"/>
</dbReference>
<evidence type="ECO:0000313" key="4">
    <source>
        <dbReference type="Proteomes" id="UP000294911"/>
    </source>
</evidence>
<evidence type="ECO:0000256" key="1">
    <source>
        <dbReference type="ARBA" id="ARBA00022603"/>
    </source>
</evidence>
<dbReference type="PIRSF" id="PIRSF028177">
    <property type="entry name" value="Polyketide_synth_Omtfrase_TcmP"/>
    <property type="match status" value="1"/>
</dbReference>
<keyword evidence="2 3" id="KW-0808">Transferase</keyword>
<dbReference type="Gene3D" id="3.40.50.150">
    <property type="entry name" value="Vaccinia Virus protein VP39"/>
    <property type="match status" value="1"/>
</dbReference>
<proteinExistence type="predicted"/>
<dbReference type="Proteomes" id="UP000294911">
    <property type="component" value="Unassembled WGS sequence"/>
</dbReference>
<dbReference type="InterPro" id="IPR016874">
    <property type="entry name" value="TcmP-like"/>
</dbReference>
<keyword evidence="1 3" id="KW-0489">Methyltransferase</keyword>
<dbReference type="Pfam" id="PF04072">
    <property type="entry name" value="LCM"/>
    <property type="match status" value="1"/>
</dbReference>
<keyword evidence="4" id="KW-1185">Reference proteome</keyword>
<dbReference type="PANTHER" id="PTHR43619:SF2">
    <property type="entry name" value="S-ADENOSYL-L-METHIONINE-DEPENDENT METHYLTRANSFERASES SUPERFAMILY PROTEIN"/>
    <property type="match status" value="1"/>
</dbReference>
<dbReference type="PANTHER" id="PTHR43619">
    <property type="entry name" value="S-ADENOSYL-L-METHIONINE-DEPENDENT METHYLTRANSFERASE YKTD-RELATED"/>
    <property type="match status" value="1"/>
</dbReference>
<sequence length="273" mass="30961">MQTEKITFTEEKETLLGTLYGRAMDSKRTEPILGDSAAMATVERIDYDFSKMRVSTMVASGVALRAKLLDRWTAEFLADHPDATVLHLACGLDTRVQRIDPGERVRWFDVDQTEVIDLRGKLFPARPRYTMLATSVTEDDWLEQLPNDRPTLVVAEGLTMYLTEHEGMRLLNRIAEHFHTGQVLLDICGPDTIRTQGHMHLLRATGARMRWGVGNPFELTGAHPKLAIRSVIPTLNQLVANDAHLPRTRRVALKAASTLRRMRNQHRAVRLNF</sequence>
<dbReference type="AlphaFoldDB" id="A0A4R2QVL9"/>
<dbReference type="RefSeq" id="WP_132876884.1">
    <property type="nucleotide sequence ID" value="NZ_SLXQ01000003.1"/>
</dbReference>
<name>A0A4R2QVL9_9PSEU</name>
<dbReference type="SUPFAM" id="SSF53335">
    <property type="entry name" value="S-adenosyl-L-methionine-dependent methyltransferases"/>
    <property type="match status" value="1"/>
</dbReference>
<evidence type="ECO:0000256" key="2">
    <source>
        <dbReference type="ARBA" id="ARBA00022679"/>
    </source>
</evidence>
<dbReference type="InterPro" id="IPR029063">
    <property type="entry name" value="SAM-dependent_MTases_sf"/>
</dbReference>
<comment type="caution">
    <text evidence="3">The sequence shown here is derived from an EMBL/GenBank/DDBJ whole genome shotgun (WGS) entry which is preliminary data.</text>
</comment>
<dbReference type="InterPro" id="IPR007213">
    <property type="entry name" value="Ppm1/Ppm2/Tcmp"/>
</dbReference>
<protein>
    <submittedName>
        <fullName evidence="3">O-methyltransferase involved in polyketide biosynthesis</fullName>
    </submittedName>
</protein>
<dbReference type="OrthoDB" id="9800233at2"/>
<accession>A0A4R2QVL9</accession>
<dbReference type="GO" id="GO:0032259">
    <property type="term" value="P:methylation"/>
    <property type="evidence" value="ECO:0007669"/>
    <property type="project" value="UniProtKB-KW"/>
</dbReference>
<organism evidence="3 4">
    <name type="scientific">Tamaricihabitans halophyticus</name>
    <dbReference type="NCBI Taxonomy" id="1262583"/>
    <lineage>
        <taxon>Bacteria</taxon>
        <taxon>Bacillati</taxon>
        <taxon>Actinomycetota</taxon>
        <taxon>Actinomycetes</taxon>
        <taxon>Pseudonocardiales</taxon>
        <taxon>Pseudonocardiaceae</taxon>
        <taxon>Tamaricihabitans</taxon>
    </lineage>
</organism>
<gene>
    <name evidence="3" type="ORF">EV191_103154</name>
</gene>
<reference evidence="3 4" key="1">
    <citation type="submission" date="2019-03" db="EMBL/GenBank/DDBJ databases">
        <title>Genomic Encyclopedia of Type Strains, Phase IV (KMG-IV): sequencing the most valuable type-strain genomes for metagenomic binning, comparative biology and taxonomic classification.</title>
        <authorList>
            <person name="Goeker M."/>
        </authorList>
    </citation>
    <scope>NUCLEOTIDE SEQUENCE [LARGE SCALE GENOMIC DNA]</scope>
    <source>
        <strain evidence="3 4">DSM 45765</strain>
    </source>
</reference>
<dbReference type="GO" id="GO:0008168">
    <property type="term" value="F:methyltransferase activity"/>
    <property type="evidence" value="ECO:0007669"/>
    <property type="project" value="UniProtKB-KW"/>
</dbReference>
<evidence type="ECO:0000313" key="3">
    <source>
        <dbReference type="EMBL" id="TCP54113.1"/>
    </source>
</evidence>